<organism evidence="1 3">
    <name type="scientific">Pseudolactococcus raffinolactis</name>
    <dbReference type="NCBI Taxonomy" id="1366"/>
    <lineage>
        <taxon>Bacteria</taxon>
        <taxon>Bacillati</taxon>
        <taxon>Bacillota</taxon>
        <taxon>Bacilli</taxon>
        <taxon>Lactobacillales</taxon>
        <taxon>Streptococcaceae</taxon>
        <taxon>Pseudolactococcus</taxon>
    </lineage>
</organism>
<protein>
    <recommendedName>
        <fullName evidence="4">Phage protein</fullName>
    </recommendedName>
</protein>
<gene>
    <name evidence="1" type="ORF">GU336_00830</name>
    <name evidence="2" type="ORF">GU336_05755</name>
</gene>
<reference evidence="1 3" key="1">
    <citation type="submission" date="2019-12" db="EMBL/GenBank/DDBJ databases">
        <title>Whole genome sequences of Lactococcus raffinolactis strains isolated from sewage.</title>
        <authorList>
            <person name="Ybazeta G."/>
            <person name="Ross M."/>
            <person name="Brabant-Kirwan D."/>
            <person name="Saleh M."/>
            <person name="Dillon J.A."/>
            <person name="Splinter K."/>
            <person name="Nokhbeh R."/>
        </authorList>
    </citation>
    <scope>NUCLEOTIDE SEQUENCE [LARGE SCALE GENOMIC DNA]</scope>
    <source>
        <strain evidence="1 3">Lr_19_5</strain>
    </source>
</reference>
<sequence>MIDFDFNPFMDLFNELFNKQRKEAERATIQMMLQAKATRVSTTKNNATIQLNELADAMYDKTKSKIPNDMEGALEGKAAKAGQNFLKDVSKPLLRSAVKG</sequence>
<evidence type="ECO:0000313" key="1">
    <source>
        <dbReference type="EMBL" id="QIW52818.1"/>
    </source>
</evidence>
<name>A0A6H0UB99_9LACT</name>
<dbReference type="AlphaFoldDB" id="A0A6H0UB99"/>
<proteinExistence type="predicted"/>
<evidence type="ECO:0000313" key="3">
    <source>
        <dbReference type="Proteomes" id="UP000501945"/>
    </source>
</evidence>
<dbReference type="EMBL" id="CP047616">
    <property type="protein sequence ID" value="QIW52818.1"/>
    <property type="molecule type" value="Genomic_DNA"/>
</dbReference>
<dbReference type="RefSeq" id="WP_167838258.1">
    <property type="nucleotide sequence ID" value="NZ_CP047616.1"/>
</dbReference>
<dbReference type="Proteomes" id="UP000501945">
    <property type="component" value="Chromosome"/>
</dbReference>
<evidence type="ECO:0000313" key="2">
    <source>
        <dbReference type="EMBL" id="QIW53683.1"/>
    </source>
</evidence>
<evidence type="ECO:0008006" key="4">
    <source>
        <dbReference type="Google" id="ProtNLM"/>
    </source>
</evidence>
<dbReference type="EMBL" id="CP047616">
    <property type="protein sequence ID" value="QIW53683.1"/>
    <property type="molecule type" value="Genomic_DNA"/>
</dbReference>
<accession>A0A6H0UB99</accession>